<proteinExistence type="predicted"/>
<dbReference type="PIRSF" id="PIRSF037037">
    <property type="entry name" value="Kelch-like_protein_gigaxonin"/>
    <property type="match status" value="1"/>
</dbReference>
<keyword evidence="2" id="KW-0677">Repeat</keyword>
<dbReference type="Proteomes" id="UP000085678">
    <property type="component" value="Unplaced"/>
</dbReference>
<dbReference type="OMA" id="AIRWISH"/>
<dbReference type="InterPro" id="IPR015915">
    <property type="entry name" value="Kelch-typ_b-propeller"/>
</dbReference>
<dbReference type="KEGG" id="lak:106157018"/>
<dbReference type="InterPro" id="IPR000210">
    <property type="entry name" value="BTB/POZ_dom"/>
</dbReference>
<dbReference type="PROSITE" id="PS50097">
    <property type="entry name" value="BTB"/>
    <property type="match status" value="1"/>
</dbReference>
<dbReference type="InterPro" id="IPR056737">
    <property type="entry name" value="Beta-prop_ATRN-MKLN-like"/>
</dbReference>
<sequence length="538" mass="61395">MAACSTYFKALFTNQLSPYFNSSAQIEYHIIEGIEPDIMEIIINYAYTEEAEITPENIELLLPVADQFHVFGLLRLCVNFLRQNLSIENCIGIWMLAKHHFCTSLERAACRFLLKHFTEVATYSQEFVQLSVEEVLSVLCSEHLNATNEETTFEAAIRWISHNPESRKRHILDLLRCVRLGWLNFEYFDTQIKENEFVKAEPKCAPLLAEAQKLLETLDIGMYSNADFTHPLTRPRIPVDVLFVIGGWTEGNASRFIETYDAKADRWIPLSTTYEDKVATAYHGCVSLRGQIYVIGGFDGVEHYNQVRSFDPARKKWSVIAPMHHKRCYVNVTVHNDKIYAMGGYNGHARLPSAERYNPDTNQWSQIAAMHNARSDAAACALRDFVYCIGGFNGYDCLDTGEYYNPQTDQWTYIAPLSSPRSGVGVVMYHGYIYAVGGYNGSQRLNTVEKFDQVRNIWKPVPELHSQRSNFAIEVTDDKIFVIGGFNGVTTIKDVECFDGKREEWYDVCDMNLNRSALGAAVVKDLPNVKDYIIKRTK</sequence>
<accession>A0A1S3HPH4</accession>
<evidence type="ECO:0000256" key="2">
    <source>
        <dbReference type="ARBA" id="ARBA00022737"/>
    </source>
</evidence>
<dbReference type="GeneID" id="106157018"/>
<dbReference type="SUPFAM" id="SSF54695">
    <property type="entry name" value="POZ domain"/>
    <property type="match status" value="1"/>
</dbReference>
<dbReference type="SMART" id="SM00875">
    <property type="entry name" value="BACK"/>
    <property type="match status" value="1"/>
</dbReference>
<dbReference type="Gene3D" id="3.30.710.10">
    <property type="entry name" value="Potassium Channel Kv1.1, Chain A"/>
    <property type="match status" value="1"/>
</dbReference>
<dbReference type="InterPro" id="IPR017096">
    <property type="entry name" value="BTB-kelch_protein"/>
</dbReference>
<dbReference type="Gene3D" id="1.25.40.420">
    <property type="match status" value="1"/>
</dbReference>
<dbReference type="SUPFAM" id="SSF117281">
    <property type="entry name" value="Kelch motif"/>
    <property type="match status" value="1"/>
</dbReference>
<dbReference type="InterPro" id="IPR011333">
    <property type="entry name" value="SKP1/BTB/POZ_sf"/>
</dbReference>
<evidence type="ECO:0000313" key="4">
    <source>
        <dbReference type="Proteomes" id="UP000085678"/>
    </source>
</evidence>
<dbReference type="PANTHER" id="PTHR45632">
    <property type="entry name" value="LD33804P"/>
    <property type="match status" value="1"/>
</dbReference>
<dbReference type="InterPro" id="IPR011705">
    <property type="entry name" value="BACK"/>
</dbReference>
<dbReference type="Pfam" id="PF00651">
    <property type="entry name" value="BTB"/>
    <property type="match status" value="1"/>
</dbReference>
<dbReference type="Gene3D" id="2.120.10.80">
    <property type="entry name" value="Kelch-type beta propeller"/>
    <property type="match status" value="1"/>
</dbReference>
<dbReference type="PRINTS" id="PR00501">
    <property type="entry name" value="KELCHREPEAT"/>
</dbReference>
<reference evidence="5" key="1">
    <citation type="submission" date="2025-08" db="UniProtKB">
        <authorList>
            <consortium name="RefSeq"/>
        </authorList>
    </citation>
    <scope>IDENTIFICATION</scope>
    <source>
        <tissue evidence="5">Gonads</tissue>
    </source>
</reference>
<dbReference type="SMART" id="SM00612">
    <property type="entry name" value="Kelch"/>
    <property type="match status" value="6"/>
</dbReference>
<keyword evidence="1" id="KW-0880">Kelch repeat</keyword>
<dbReference type="AlphaFoldDB" id="A0A1S3HPH4"/>
<dbReference type="Pfam" id="PF07707">
    <property type="entry name" value="BACK"/>
    <property type="match status" value="1"/>
</dbReference>
<feature type="domain" description="BTB" evidence="3">
    <location>
        <begin position="1"/>
        <end position="55"/>
    </location>
</feature>
<dbReference type="RefSeq" id="XP_013387935.1">
    <property type="nucleotide sequence ID" value="XM_013532481.1"/>
</dbReference>
<evidence type="ECO:0000256" key="1">
    <source>
        <dbReference type="ARBA" id="ARBA00022441"/>
    </source>
</evidence>
<dbReference type="Pfam" id="PF24981">
    <property type="entry name" value="Beta-prop_ATRN-LZTR1"/>
    <property type="match status" value="1"/>
</dbReference>
<organism evidence="4 5">
    <name type="scientific">Lingula anatina</name>
    <name type="common">Brachiopod</name>
    <name type="synonym">Lingula unguis</name>
    <dbReference type="NCBI Taxonomy" id="7574"/>
    <lineage>
        <taxon>Eukaryota</taxon>
        <taxon>Metazoa</taxon>
        <taxon>Spiralia</taxon>
        <taxon>Lophotrochozoa</taxon>
        <taxon>Brachiopoda</taxon>
        <taxon>Linguliformea</taxon>
        <taxon>Lingulata</taxon>
        <taxon>Lingulida</taxon>
        <taxon>Linguloidea</taxon>
        <taxon>Lingulidae</taxon>
        <taxon>Lingula</taxon>
    </lineage>
</organism>
<dbReference type="InterPro" id="IPR006652">
    <property type="entry name" value="Kelch_1"/>
</dbReference>
<dbReference type="STRING" id="7574.A0A1S3HPH4"/>
<protein>
    <submittedName>
        <fullName evidence="5">Kelch-like protein 10</fullName>
    </submittedName>
</protein>
<dbReference type="PANTHER" id="PTHR45632:SF3">
    <property type="entry name" value="KELCH-LIKE PROTEIN 32"/>
    <property type="match status" value="1"/>
</dbReference>
<name>A0A1S3HPH4_LINAN</name>
<gene>
    <name evidence="5" type="primary">LOC106157018</name>
</gene>
<dbReference type="SMART" id="SM00225">
    <property type="entry name" value="BTB"/>
    <property type="match status" value="1"/>
</dbReference>
<dbReference type="InParanoid" id="A0A1S3HPH4"/>
<dbReference type="FunFam" id="1.25.40.420:FF:000001">
    <property type="entry name" value="Kelch-like family member 12"/>
    <property type="match status" value="1"/>
</dbReference>
<dbReference type="OrthoDB" id="45365at2759"/>
<keyword evidence="4" id="KW-1185">Reference proteome</keyword>
<evidence type="ECO:0000259" key="3">
    <source>
        <dbReference type="PROSITE" id="PS50097"/>
    </source>
</evidence>
<evidence type="ECO:0000313" key="5">
    <source>
        <dbReference type="RefSeq" id="XP_013387935.1"/>
    </source>
</evidence>